<protein>
    <submittedName>
        <fullName evidence="1">Uncharacterized protein</fullName>
    </submittedName>
</protein>
<dbReference type="EMBL" id="UINC01005711">
    <property type="protein sequence ID" value="SVA23075.1"/>
    <property type="molecule type" value="Genomic_DNA"/>
</dbReference>
<proteinExistence type="predicted"/>
<name>A0A381U4A4_9ZZZZ</name>
<evidence type="ECO:0000313" key="1">
    <source>
        <dbReference type="EMBL" id="SVA23075.1"/>
    </source>
</evidence>
<accession>A0A381U4A4</accession>
<gene>
    <name evidence="1" type="ORF">METZ01_LOCUS75929</name>
</gene>
<dbReference type="AlphaFoldDB" id="A0A381U4A4"/>
<organism evidence="1">
    <name type="scientific">marine metagenome</name>
    <dbReference type="NCBI Taxonomy" id="408172"/>
    <lineage>
        <taxon>unclassified sequences</taxon>
        <taxon>metagenomes</taxon>
        <taxon>ecological metagenomes</taxon>
    </lineage>
</organism>
<reference evidence="1" key="1">
    <citation type="submission" date="2018-05" db="EMBL/GenBank/DDBJ databases">
        <authorList>
            <person name="Lanie J.A."/>
            <person name="Ng W.-L."/>
            <person name="Kazmierczak K.M."/>
            <person name="Andrzejewski T.M."/>
            <person name="Davidsen T.M."/>
            <person name="Wayne K.J."/>
            <person name="Tettelin H."/>
            <person name="Glass J.I."/>
            <person name="Rusch D."/>
            <person name="Podicherti R."/>
            <person name="Tsui H.-C.T."/>
            <person name="Winkler M.E."/>
        </authorList>
    </citation>
    <scope>NUCLEOTIDE SEQUENCE</scope>
</reference>
<sequence length="34" mass="3873">MPTRSNRYPVSSKAISILDASRYEEEEISGEDEL</sequence>
<feature type="non-terminal residue" evidence="1">
    <location>
        <position position="34"/>
    </location>
</feature>